<comment type="caution">
    <text evidence="7">The sequence shown here is derived from an EMBL/GenBank/DDBJ whole genome shotgun (WGS) entry which is preliminary data.</text>
</comment>
<dbReference type="AlphaFoldDB" id="A0A4Y2SZX1"/>
<evidence type="ECO:0000256" key="3">
    <source>
        <dbReference type="ARBA" id="ARBA00022771"/>
    </source>
</evidence>
<accession>A0A4Y2SZX1</accession>
<organism evidence="7 8">
    <name type="scientific">Araneus ventricosus</name>
    <name type="common">Orbweaver spider</name>
    <name type="synonym">Epeira ventricosa</name>
    <dbReference type="NCBI Taxonomy" id="182803"/>
    <lineage>
        <taxon>Eukaryota</taxon>
        <taxon>Metazoa</taxon>
        <taxon>Ecdysozoa</taxon>
        <taxon>Arthropoda</taxon>
        <taxon>Chelicerata</taxon>
        <taxon>Arachnida</taxon>
        <taxon>Araneae</taxon>
        <taxon>Araneomorphae</taxon>
        <taxon>Entelegynae</taxon>
        <taxon>Araneoidea</taxon>
        <taxon>Araneidae</taxon>
        <taxon>Araneus</taxon>
    </lineage>
</organism>
<keyword evidence="4" id="KW-0862">Zinc</keyword>
<feature type="domain" description="C2H2-type" evidence="6">
    <location>
        <begin position="147"/>
        <end position="174"/>
    </location>
</feature>
<keyword evidence="3 5" id="KW-0863">Zinc-finger</keyword>
<dbReference type="GO" id="GO:0008270">
    <property type="term" value="F:zinc ion binding"/>
    <property type="evidence" value="ECO:0007669"/>
    <property type="project" value="UniProtKB-KW"/>
</dbReference>
<dbReference type="FunFam" id="3.30.160.60:FF:002343">
    <property type="entry name" value="Zinc finger protein 33A"/>
    <property type="match status" value="1"/>
</dbReference>
<dbReference type="GO" id="GO:0000981">
    <property type="term" value="F:DNA-binding transcription factor activity, RNA polymerase II-specific"/>
    <property type="evidence" value="ECO:0007669"/>
    <property type="project" value="TreeGrafter"/>
</dbReference>
<dbReference type="PROSITE" id="PS00028">
    <property type="entry name" value="ZINC_FINGER_C2H2_1"/>
    <property type="match status" value="2"/>
</dbReference>
<dbReference type="GO" id="GO:0000978">
    <property type="term" value="F:RNA polymerase II cis-regulatory region sequence-specific DNA binding"/>
    <property type="evidence" value="ECO:0007669"/>
    <property type="project" value="TreeGrafter"/>
</dbReference>
<dbReference type="OrthoDB" id="427030at2759"/>
<dbReference type="Pfam" id="PF00096">
    <property type="entry name" value="zf-C2H2"/>
    <property type="match status" value="2"/>
</dbReference>
<evidence type="ECO:0000313" key="8">
    <source>
        <dbReference type="Proteomes" id="UP000499080"/>
    </source>
</evidence>
<proteinExistence type="predicted"/>
<evidence type="ECO:0000256" key="5">
    <source>
        <dbReference type="PROSITE-ProRule" id="PRU00042"/>
    </source>
</evidence>
<dbReference type="FunFam" id="3.30.160.60:FF:000557">
    <property type="entry name" value="zinc finger and SCAN domain-containing protein 29"/>
    <property type="match status" value="1"/>
</dbReference>
<evidence type="ECO:0000259" key="6">
    <source>
        <dbReference type="PROSITE" id="PS50157"/>
    </source>
</evidence>
<evidence type="ECO:0000256" key="2">
    <source>
        <dbReference type="ARBA" id="ARBA00022737"/>
    </source>
</evidence>
<dbReference type="SUPFAM" id="SSF57667">
    <property type="entry name" value="beta-beta-alpha zinc fingers"/>
    <property type="match status" value="2"/>
</dbReference>
<dbReference type="SMART" id="SM00355">
    <property type="entry name" value="ZnF_C2H2"/>
    <property type="match status" value="3"/>
</dbReference>
<dbReference type="EMBL" id="BGPR01024613">
    <property type="protein sequence ID" value="GBN92826.1"/>
    <property type="molecule type" value="Genomic_DNA"/>
</dbReference>
<dbReference type="PANTHER" id="PTHR23235:SF151">
    <property type="entry name" value="OOCYTE ZINC FINGER PROTEIN XLCOF7.1"/>
    <property type="match status" value="1"/>
</dbReference>
<evidence type="ECO:0000313" key="7">
    <source>
        <dbReference type="EMBL" id="GBN92826.1"/>
    </source>
</evidence>
<name>A0A4Y2SZX1_ARAVE</name>
<keyword evidence="2" id="KW-0677">Repeat</keyword>
<protein>
    <submittedName>
        <fullName evidence="7">Zinc finger protein 585B</fullName>
    </submittedName>
</protein>
<evidence type="ECO:0000256" key="4">
    <source>
        <dbReference type="ARBA" id="ARBA00022833"/>
    </source>
</evidence>
<dbReference type="InterPro" id="IPR013087">
    <property type="entry name" value="Znf_C2H2_type"/>
</dbReference>
<dbReference type="PROSITE" id="PS50157">
    <property type="entry name" value="ZINC_FINGER_C2H2_2"/>
    <property type="match status" value="3"/>
</dbReference>
<dbReference type="PANTHER" id="PTHR23235">
    <property type="entry name" value="KRUEPPEL-LIKE TRANSCRIPTION FACTOR"/>
    <property type="match status" value="1"/>
</dbReference>
<gene>
    <name evidence="7" type="primary">ZNF585B_2</name>
    <name evidence="7" type="ORF">AVEN_107264_1</name>
</gene>
<dbReference type="InterPro" id="IPR036236">
    <property type="entry name" value="Znf_C2H2_sf"/>
</dbReference>
<keyword evidence="8" id="KW-1185">Reference proteome</keyword>
<dbReference type="Gene3D" id="3.30.160.60">
    <property type="entry name" value="Classic Zinc Finger"/>
    <property type="match status" value="4"/>
</dbReference>
<dbReference type="FunFam" id="3.30.160.60:FF:000478">
    <property type="entry name" value="Zinc finger protein 133"/>
    <property type="match status" value="1"/>
</dbReference>
<reference evidence="7 8" key="1">
    <citation type="journal article" date="2019" name="Sci. Rep.">
        <title>Orb-weaving spider Araneus ventricosus genome elucidates the spidroin gene catalogue.</title>
        <authorList>
            <person name="Kono N."/>
            <person name="Nakamura H."/>
            <person name="Ohtoshi R."/>
            <person name="Moran D.A.P."/>
            <person name="Shinohara A."/>
            <person name="Yoshida Y."/>
            <person name="Fujiwara M."/>
            <person name="Mori M."/>
            <person name="Tomita M."/>
            <person name="Arakawa K."/>
        </authorList>
    </citation>
    <scope>NUCLEOTIDE SEQUENCE [LARGE SCALE GENOMIC DNA]</scope>
</reference>
<keyword evidence="1" id="KW-0479">Metal-binding</keyword>
<sequence length="247" mass="27254">MSTFFEKNEVQSFVLIPTKSRDENKAASDVGIFDELSDADACVSELFEGSEKGIFYYYTNIPITTGNTGNCGFSHGQREYDVQGILQNVEEPHNQNLARVASQACVNRSGELRKNGELAVSMNDTEAVGGTSGMKVQAQSHLEKKLFNCPVCGNGFRQKSQLVVHYRTHTGEKPFACGDCIKRFATNGALTSHRGTHTGEKPYSCNFCEKKSSTKYNLDTHHRTHTGDNPYKCGICGRPFVDMSALN</sequence>
<evidence type="ECO:0000256" key="1">
    <source>
        <dbReference type="ARBA" id="ARBA00022723"/>
    </source>
</evidence>
<feature type="domain" description="C2H2-type" evidence="6">
    <location>
        <begin position="175"/>
        <end position="202"/>
    </location>
</feature>
<dbReference type="Proteomes" id="UP000499080">
    <property type="component" value="Unassembled WGS sequence"/>
</dbReference>
<feature type="domain" description="C2H2-type" evidence="6">
    <location>
        <begin position="203"/>
        <end position="230"/>
    </location>
</feature>